<comment type="catalytic activity">
    <reaction evidence="3">
        <text>dTTP + H2O = dTMP + diphosphate + H(+)</text>
        <dbReference type="Rhea" id="RHEA:28534"/>
        <dbReference type="ChEBI" id="CHEBI:15377"/>
        <dbReference type="ChEBI" id="CHEBI:15378"/>
        <dbReference type="ChEBI" id="CHEBI:33019"/>
        <dbReference type="ChEBI" id="CHEBI:37568"/>
        <dbReference type="ChEBI" id="CHEBI:63528"/>
        <dbReference type="EC" id="3.6.1.9"/>
    </reaction>
</comment>
<proteinExistence type="inferred from homology"/>
<dbReference type="EC" id="3.6.1.9" evidence="3"/>
<feature type="site" description="Important for substrate specificity" evidence="3">
    <location>
        <position position="12"/>
    </location>
</feature>
<protein>
    <recommendedName>
        <fullName evidence="3">dTTP/UTP pyrophosphatase</fullName>
        <shortName evidence="3">dTTPase/UTPase</shortName>
        <ecNumber evidence="3">3.6.1.9</ecNumber>
    </recommendedName>
    <alternativeName>
        <fullName evidence="3">Nucleoside triphosphate pyrophosphatase</fullName>
    </alternativeName>
    <alternativeName>
        <fullName evidence="3">Nucleotide pyrophosphatase</fullName>
        <shortName evidence="3">Nucleotide PPase</shortName>
    </alternativeName>
</protein>
<dbReference type="InterPro" id="IPR029001">
    <property type="entry name" value="ITPase-like_fam"/>
</dbReference>
<keyword evidence="3" id="KW-0546">Nucleotide metabolism</keyword>
<dbReference type="PANTHER" id="PTHR43213:SF5">
    <property type="entry name" value="BIFUNCTIONAL DTTP_UTP PYROPHOSPHATASE_METHYLTRANSFERASE PROTEIN-RELATED"/>
    <property type="match status" value="1"/>
</dbReference>
<dbReference type="NCBIfam" id="TIGR00172">
    <property type="entry name" value="maf"/>
    <property type="match status" value="1"/>
</dbReference>
<accession>A0ABU9VN20</accession>
<evidence type="ECO:0000256" key="3">
    <source>
        <dbReference type="HAMAP-Rule" id="MF_00528"/>
    </source>
</evidence>
<dbReference type="PIRSF" id="PIRSF006305">
    <property type="entry name" value="Maf"/>
    <property type="match status" value="1"/>
</dbReference>
<comment type="function">
    <text evidence="3">Nucleoside triphosphate pyrophosphatase that hydrolyzes dTTP and UTP. May have a dual role in cell division arrest and in preventing the incorporation of modified nucleotides into cellular nucleic acids.</text>
</comment>
<comment type="caution">
    <text evidence="3">Lacks conserved residue(s) required for the propagation of feature annotation.</text>
</comment>
<name>A0ABU9VN20_9BACI</name>
<dbReference type="HAMAP" id="MF_00528">
    <property type="entry name" value="Maf"/>
    <property type="match status" value="1"/>
</dbReference>
<evidence type="ECO:0000256" key="2">
    <source>
        <dbReference type="ARBA" id="ARBA00022801"/>
    </source>
</evidence>
<evidence type="ECO:0000256" key="1">
    <source>
        <dbReference type="ARBA" id="ARBA00001968"/>
    </source>
</evidence>
<sequence length="193" mass="21506">MKPLILASSSPRRKELLQQVGFQFSIRTSETDERLEPDWTPQDAVLHLSQKKAEAVFLKHSDAVVVGADTIVVIDDVILGKPSSRQSAKRMLTQLSGTNHQVITGVTIISDTNKTSFFTQTDVYMYDLSEQDIVQYIDSGEPFDKAGSYGIQGLGATLVKEIKGDYYSVMGLPIAETARRLQPFSIYPKLYRT</sequence>
<keyword evidence="3" id="KW-0963">Cytoplasm</keyword>
<comment type="subcellular location">
    <subcellularLocation>
        <location evidence="3">Cytoplasm</location>
    </subcellularLocation>
</comment>
<dbReference type="PANTHER" id="PTHR43213">
    <property type="entry name" value="BIFUNCTIONAL DTTP/UTP PYROPHOSPHATASE/METHYLTRANSFERASE PROTEIN-RELATED"/>
    <property type="match status" value="1"/>
</dbReference>
<evidence type="ECO:0000313" key="4">
    <source>
        <dbReference type="EMBL" id="MEN0644276.1"/>
    </source>
</evidence>
<dbReference type="EMBL" id="JBCITK010000001">
    <property type="protein sequence ID" value="MEN0644276.1"/>
    <property type="molecule type" value="Genomic_DNA"/>
</dbReference>
<keyword evidence="5" id="KW-1185">Reference proteome</keyword>
<feature type="active site" description="Proton acceptor" evidence="3">
    <location>
        <position position="69"/>
    </location>
</feature>
<comment type="caution">
    <text evidence="4">The sequence shown here is derived from an EMBL/GenBank/DDBJ whole genome shotgun (WGS) entry which is preliminary data.</text>
</comment>
<dbReference type="Proteomes" id="UP001418796">
    <property type="component" value="Unassembled WGS sequence"/>
</dbReference>
<evidence type="ECO:0000313" key="5">
    <source>
        <dbReference type="Proteomes" id="UP001418796"/>
    </source>
</evidence>
<organism evidence="4 5">
    <name type="scientific">Alkalicoccobacillus gibsonii</name>
    <dbReference type="NCBI Taxonomy" id="79881"/>
    <lineage>
        <taxon>Bacteria</taxon>
        <taxon>Bacillati</taxon>
        <taxon>Bacillota</taxon>
        <taxon>Bacilli</taxon>
        <taxon>Bacillales</taxon>
        <taxon>Bacillaceae</taxon>
        <taxon>Alkalicoccobacillus</taxon>
    </lineage>
</organism>
<comment type="similarity">
    <text evidence="3">Belongs to the Maf family. YhdE subfamily.</text>
</comment>
<keyword evidence="2 3" id="KW-0378">Hydrolase</keyword>
<dbReference type="Gene3D" id="3.90.950.10">
    <property type="match status" value="1"/>
</dbReference>
<feature type="site" description="Important for substrate specificity" evidence="3">
    <location>
        <position position="70"/>
    </location>
</feature>
<dbReference type="RefSeq" id="WP_343131003.1">
    <property type="nucleotide sequence ID" value="NZ_JBCITK010000001.1"/>
</dbReference>
<dbReference type="SUPFAM" id="SSF52972">
    <property type="entry name" value="ITPase-like"/>
    <property type="match status" value="1"/>
</dbReference>
<dbReference type="Pfam" id="PF02545">
    <property type="entry name" value="Maf"/>
    <property type="match status" value="1"/>
</dbReference>
<dbReference type="GO" id="GO:0016787">
    <property type="term" value="F:hydrolase activity"/>
    <property type="evidence" value="ECO:0007669"/>
    <property type="project" value="UniProtKB-KW"/>
</dbReference>
<gene>
    <name evidence="4" type="ORF">MKY91_14080</name>
</gene>
<dbReference type="CDD" id="cd00555">
    <property type="entry name" value="Maf"/>
    <property type="match status" value="1"/>
</dbReference>
<reference evidence="4 5" key="1">
    <citation type="submission" date="2024-03" db="EMBL/GenBank/DDBJ databases">
        <title>Bacilli Hybrid Assemblies.</title>
        <authorList>
            <person name="Kovac J."/>
        </authorList>
    </citation>
    <scope>NUCLEOTIDE SEQUENCE [LARGE SCALE GENOMIC DNA]</scope>
    <source>
        <strain evidence="4 5">FSL R7-0666</strain>
    </source>
</reference>
<feature type="site" description="Important for substrate specificity" evidence="3">
    <location>
        <position position="152"/>
    </location>
</feature>
<comment type="catalytic activity">
    <reaction evidence="3">
        <text>UTP + H2O = UMP + diphosphate + H(+)</text>
        <dbReference type="Rhea" id="RHEA:29395"/>
        <dbReference type="ChEBI" id="CHEBI:15377"/>
        <dbReference type="ChEBI" id="CHEBI:15378"/>
        <dbReference type="ChEBI" id="CHEBI:33019"/>
        <dbReference type="ChEBI" id="CHEBI:46398"/>
        <dbReference type="ChEBI" id="CHEBI:57865"/>
        <dbReference type="EC" id="3.6.1.9"/>
    </reaction>
</comment>
<dbReference type="InterPro" id="IPR003697">
    <property type="entry name" value="Maf-like"/>
</dbReference>
<comment type="cofactor">
    <cofactor evidence="1 3">
        <name>a divalent metal cation</name>
        <dbReference type="ChEBI" id="CHEBI:60240"/>
    </cofactor>
</comment>